<evidence type="ECO:0008006" key="4">
    <source>
        <dbReference type="Google" id="ProtNLM"/>
    </source>
</evidence>
<gene>
    <name evidence="2" type="ORF">JCM14722_14300</name>
</gene>
<keyword evidence="3" id="KW-1185">Reference proteome</keyword>
<evidence type="ECO:0000313" key="2">
    <source>
        <dbReference type="EMBL" id="BDQ33888.1"/>
    </source>
</evidence>
<organism evidence="2 3">
    <name type="scientific">Pseudodesulfovibrio portus</name>
    <dbReference type="NCBI Taxonomy" id="231439"/>
    <lineage>
        <taxon>Bacteria</taxon>
        <taxon>Pseudomonadati</taxon>
        <taxon>Thermodesulfobacteriota</taxon>
        <taxon>Desulfovibrionia</taxon>
        <taxon>Desulfovibrionales</taxon>
        <taxon>Desulfovibrionaceae</taxon>
    </lineage>
</organism>
<evidence type="ECO:0000256" key="1">
    <source>
        <dbReference type="SAM" id="Phobius"/>
    </source>
</evidence>
<protein>
    <recommendedName>
        <fullName evidence="4">DUF4760 domain-containing protein</fullName>
    </recommendedName>
</protein>
<proteinExistence type="predicted"/>
<accession>A0ABN6RW59</accession>
<keyword evidence="1" id="KW-0812">Transmembrane</keyword>
<reference evidence="2" key="1">
    <citation type="submission" date="2022-08" db="EMBL/GenBank/DDBJ databases">
        <title>Genome Sequence of the sulphate-reducing bacterium, Pseudodesulfovibrio portus JCM14722.</title>
        <authorList>
            <person name="Kondo R."/>
            <person name="Kataoka T."/>
        </authorList>
    </citation>
    <scope>NUCLEOTIDE SEQUENCE</scope>
    <source>
        <strain evidence="2">JCM 14722</strain>
    </source>
</reference>
<keyword evidence="1" id="KW-0472">Membrane</keyword>
<dbReference type="RefSeq" id="WP_264983940.1">
    <property type="nucleotide sequence ID" value="NZ_AP026708.1"/>
</dbReference>
<keyword evidence="1" id="KW-1133">Transmembrane helix</keyword>
<evidence type="ECO:0000313" key="3">
    <source>
        <dbReference type="Proteomes" id="UP001061361"/>
    </source>
</evidence>
<dbReference type="EMBL" id="AP026708">
    <property type="protein sequence ID" value="BDQ33888.1"/>
    <property type="molecule type" value="Genomic_DNA"/>
</dbReference>
<name>A0ABN6RW59_9BACT</name>
<dbReference type="Proteomes" id="UP001061361">
    <property type="component" value="Chromosome"/>
</dbReference>
<feature type="transmembrane region" description="Helical" evidence="1">
    <location>
        <begin position="6"/>
        <end position="26"/>
    </location>
</feature>
<sequence>MDVLDMEIWVGLIVLTSLLYVLKWFLSRKRTVRVYRISPESLKRSKNVMMALLPLIEDGGQHPLDIARMPYSKEDIKSAAKILAYYFYTKKQQDELARIKYAFVAVSRFQDPTMDSETQEKRMLREHRALERELQYYMTHSPFNVKKTGRRKK</sequence>